<dbReference type="GO" id="GO:0022857">
    <property type="term" value="F:transmembrane transporter activity"/>
    <property type="evidence" value="ECO:0007669"/>
    <property type="project" value="InterPro"/>
</dbReference>
<evidence type="ECO:0000256" key="4">
    <source>
        <dbReference type="ARBA" id="ARBA00022475"/>
    </source>
</evidence>
<evidence type="ECO:0000256" key="2">
    <source>
        <dbReference type="ARBA" id="ARBA00007935"/>
    </source>
</evidence>
<evidence type="ECO:0000256" key="1">
    <source>
        <dbReference type="ARBA" id="ARBA00004651"/>
    </source>
</evidence>
<feature type="transmembrane region" description="Helical" evidence="8">
    <location>
        <begin position="118"/>
        <end position="140"/>
    </location>
</feature>
<feature type="transmembrane region" description="Helical" evidence="8">
    <location>
        <begin position="60"/>
        <end position="79"/>
    </location>
</feature>
<dbReference type="Proteomes" id="UP000236447">
    <property type="component" value="Plasmid pP88_f"/>
</dbReference>
<reference evidence="9 10" key="1">
    <citation type="journal article" date="2017" name="Front. Microbiol.">
        <title>Phaeobacter piscinae sp. nov., a species of the Roseobacter group and potential aquaculture probiont.</title>
        <authorList>
            <person name="Sonnenschein E.C."/>
            <person name="Phippen C.B.W."/>
            <person name="Nielsen K.F."/>
            <person name="Mateiu R.V."/>
            <person name="Melchiorsen J."/>
            <person name="Gram L."/>
            <person name="Overmann J."/>
            <person name="Freese H.M."/>
        </authorList>
    </citation>
    <scope>NUCLEOTIDE SEQUENCE [LARGE SCALE GENOMIC DNA]</scope>
    <source>
        <strain evidence="9 10">P88</strain>
        <plasmid evidence="10">pp88_f</plasmid>
    </source>
</reference>
<accession>A0A2I7KGZ8</accession>
<keyword evidence="9" id="KW-0614">Plasmid</keyword>
<feature type="transmembrane region" description="Helical" evidence="8">
    <location>
        <begin position="147"/>
        <end position="168"/>
    </location>
</feature>
<dbReference type="PANTHER" id="PTHR30472:SF19">
    <property type="entry name" value="PETROBACTIN IMPORT SYSTEM PERMEASE PROTEIN YCLO"/>
    <property type="match status" value="1"/>
</dbReference>
<geneLocation type="plasmid" evidence="10">
    <name>pp88_f</name>
</geneLocation>
<keyword evidence="3" id="KW-0813">Transport</keyword>
<dbReference type="RefSeq" id="WP_102884726.1">
    <property type="nucleotide sequence ID" value="NZ_CP010731.1"/>
</dbReference>
<dbReference type="GO" id="GO:0005886">
    <property type="term" value="C:plasma membrane"/>
    <property type="evidence" value="ECO:0007669"/>
    <property type="project" value="UniProtKB-SubCell"/>
</dbReference>
<feature type="transmembrane region" description="Helical" evidence="8">
    <location>
        <begin position="281"/>
        <end position="301"/>
    </location>
</feature>
<evidence type="ECO:0000313" key="10">
    <source>
        <dbReference type="Proteomes" id="UP000236447"/>
    </source>
</evidence>
<keyword evidence="4" id="KW-1003">Cell membrane</keyword>
<dbReference type="GO" id="GO:0033214">
    <property type="term" value="P:siderophore-iron import into cell"/>
    <property type="evidence" value="ECO:0007669"/>
    <property type="project" value="TreeGrafter"/>
</dbReference>
<feature type="transmembrane region" description="Helical" evidence="8">
    <location>
        <begin position="307"/>
        <end position="328"/>
    </location>
</feature>
<organism evidence="9 10">
    <name type="scientific">Phaeobacter inhibens</name>
    <dbReference type="NCBI Taxonomy" id="221822"/>
    <lineage>
        <taxon>Bacteria</taxon>
        <taxon>Pseudomonadati</taxon>
        <taxon>Pseudomonadota</taxon>
        <taxon>Alphaproteobacteria</taxon>
        <taxon>Rhodobacterales</taxon>
        <taxon>Roseobacteraceae</taxon>
        <taxon>Phaeobacter</taxon>
    </lineage>
</organism>
<sequence length="333" mass="35679">MAEVTLLRRSGRRLVPLDRRLLLLAGLLIGAAASFISWGLPWTDGAPSAYILQLRATKLAGLICVGTAIGLATVLFQTLSNNRILTPSIMGFDALFLLMQSVMVMMFGLATMAQLSGFAGFLLNAGVMMVAALLLFTGLLRRTRGDIQLMILVGVVIAVLLRTLAVFLQRLMDPSAFAVVQTRMFAQFGSIDRGALLAAVGVTVLATLWLLRRAALLDVAALGRDQARSLGVRYDRLHMQLLCIIAALVSVSTALVGPIAFLGLLVTSLAHSLMQSHRHALLLPASALIAAIVLVAGQTLFERLLQLQSSLAIVIEFCGGLLFILLLLKGKLR</sequence>
<dbReference type="Pfam" id="PF01032">
    <property type="entry name" value="FecCD"/>
    <property type="match status" value="1"/>
</dbReference>
<protein>
    <submittedName>
        <fullName evidence="9">ABC-type enterochelin transport system, permease component</fullName>
    </submittedName>
</protein>
<keyword evidence="6 8" id="KW-1133">Transmembrane helix</keyword>
<comment type="subcellular location">
    <subcellularLocation>
        <location evidence="1">Cell membrane</location>
        <topology evidence="1">Multi-pass membrane protein</topology>
    </subcellularLocation>
</comment>
<evidence type="ECO:0000256" key="5">
    <source>
        <dbReference type="ARBA" id="ARBA00022692"/>
    </source>
</evidence>
<evidence type="ECO:0000256" key="7">
    <source>
        <dbReference type="ARBA" id="ARBA00023136"/>
    </source>
</evidence>
<dbReference type="InterPro" id="IPR037294">
    <property type="entry name" value="ABC_BtuC-like"/>
</dbReference>
<reference evidence="9 10" key="2">
    <citation type="journal article" date="2017" name="Genome Biol. Evol.">
        <title>Trajectories and Drivers of Genome Evolution in Surface-Associated Marine Phaeobacter.</title>
        <authorList>
            <person name="Freese H.M."/>
            <person name="Sikorski J."/>
            <person name="Bunk B."/>
            <person name="Scheuner C."/>
            <person name="Meier-Kolthoff J.P."/>
            <person name="Sproer C."/>
            <person name="Gram L."/>
            <person name="Overmann J."/>
        </authorList>
    </citation>
    <scope>NUCLEOTIDE SEQUENCE [LARGE SCALE GENOMIC DNA]</scope>
    <source>
        <strain evidence="9 10">P88</strain>
        <plasmid evidence="10">pp88_f</plasmid>
    </source>
</reference>
<feature type="transmembrane region" description="Helical" evidence="8">
    <location>
        <begin position="194"/>
        <end position="211"/>
    </location>
</feature>
<keyword evidence="7 8" id="KW-0472">Membrane</keyword>
<gene>
    <name evidence="9" type="ORF">PhaeoP88_04555</name>
</gene>
<dbReference type="Gene3D" id="1.10.3470.10">
    <property type="entry name" value="ABC transporter involved in vitamin B12 uptake, BtuC"/>
    <property type="match status" value="1"/>
</dbReference>
<evidence type="ECO:0000256" key="6">
    <source>
        <dbReference type="ARBA" id="ARBA00022989"/>
    </source>
</evidence>
<dbReference type="PANTHER" id="PTHR30472">
    <property type="entry name" value="FERRIC ENTEROBACTIN TRANSPORT SYSTEM PERMEASE PROTEIN"/>
    <property type="match status" value="1"/>
</dbReference>
<dbReference type="SUPFAM" id="SSF81345">
    <property type="entry name" value="ABC transporter involved in vitamin B12 uptake, BtuC"/>
    <property type="match status" value="1"/>
</dbReference>
<dbReference type="AlphaFoldDB" id="A0A2I7KGZ8"/>
<keyword evidence="5 8" id="KW-0812">Transmembrane</keyword>
<name>A0A2I7KGZ8_9RHOB</name>
<dbReference type="EMBL" id="CP010731">
    <property type="protein sequence ID" value="AUR01867.1"/>
    <property type="molecule type" value="Genomic_DNA"/>
</dbReference>
<comment type="similarity">
    <text evidence="2">Belongs to the binding-protein-dependent transport system permease family. FecCD subfamily.</text>
</comment>
<feature type="transmembrane region" description="Helical" evidence="8">
    <location>
        <begin position="21"/>
        <end position="40"/>
    </location>
</feature>
<feature type="transmembrane region" description="Helical" evidence="8">
    <location>
        <begin position="91"/>
        <end position="112"/>
    </location>
</feature>
<evidence type="ECO:0000256" key="3">
    <source>
        <dbReference type="ARBA" id="ARBA00022448"/>
    </source>
</evidence>
<proteinExistence type="inferred from homology"/>
<evidence type="ECO:0000256" key="8">
    <source>
        <dbReference type="SAM" id="Phobius"/>
    </source>
</evidence>
<evidence type="ECO:0000313" key="9">
    <source>
        <dbReference type="EMBL" id="AUR01867.1"/>
    </source>
</evidence>
<dbReference type="InterPro" id="IPR000522">
    <property type="entry name" value="ABC_transptr_permease_BtuC"/>
</dbReference>